<dbReference type="Gene3D" id="2.120.10.30">
    <property type="entry name" value="TolB, C-terminal domain"/>
    <property type="match status" value="1"/>
</dbReference>
<feature type="binding site" evidence="3">
    <location>
        <position position="129"/>
    </location>
    <ligand>
        <name>substrate</name>
    </ligand>
</feature>
<comment type="cofactor">
    <cofactor evidence="3">
        <name>Zn(2+)</name>
        <dbReference type="ChEBI" id="CHEBI:29105"/>
    </cofactor>
    <text evidence="3">Binds 1 divalent metal cation per subunit.</text>
</comment>
<evidence type="ECO:0000256" key="3">
    <source>
        <dbReference type="PIRSR" id="PIRSR605511-2"/>
    </source>
</evidence>
<feature type="binding site" evidence="3">
    <location>
        <position position="127"/>
    </location>
    <ligand>
        <name>substrate</name>
    </ligand>
</feature>
<dbReference type="PANTHER" id="PTHR10907">
    <property type="entry name" value="REGUCALCIN"/>
    <property type="match status" value="1"/>
</dbReference>
<reference evidence="6 7" key="1">
    <citation type="journal article" date="2024" name="Insects">
        <title>An Improved Chromosome-Level Genome Assembly of the Firefly Pyrocoelia pectoralis.</title>
        <authorList>
            <person name="Fu X."/>
            <person name="Meyer-Rochow V.B."/>
            <person name="Ballantyne L."/>
            <person name="Zhu X."/>
        </authorList>
    </citation>
    <scope>NUCLEOTIDE SEQUENCE [LARGE SCALE GENOMIC DNA]</scope>
    <source>
        <strain evidence="6">XCY_ONT2</strain>
    </source>
</reference>
<sequence length="336" mass="37099">MNLFIVLVSCFTQISNSNSLIFDSPAVHQLTESIDHGEGPVWDHRTGLLYFVDVFEGRILSYDYITNELYAAHLHGNTTPIIPSVKDFHLFIIGIERSLYAIKWDGKGHIEAKKNLTTVSQQFPTSRINDGKADPMGRIWFGTMGFEGPTGVTPDEGVLYLASKYSIHDPLPVIHPVNISNGLAWNKALNKFYYIDTLTFTVKEYDYNNHNGNIRNPIVVFNLTEHGNLTGFPDGMTIDKDDNLWIALCYGGAVIKVNPTTRCVLQVVAIPAKCVTSVAWGGPNLEVLFVTTSRHALSATEKLMLPAAGSLFAITNLDTHGLPASFANIVDTIDND</sequence>
<dbReference type="GO" id="GO:0019853">
    <property type="term" value="P:L-ascorbic acid biosynthetic process"/>
    <property type="evidence" value="ECO:0007669"/>
    <property type="project" value="TreeGrafter"/>
</dbReference>
<dbReference type="GO" id="GO:0005509">
    <property type="term" value="F:calcium ion binding"/>
    <property type="evidence" value="ECO:0007669"/>
    <property type="project" value="TreeGrafter"/>
</dbReference>
<organism evidence="6 7">
    <name type="scientific">Pyrocoelia pectoralis</name>
    <dbReference type="NCBI Taxonomy" id="417401"/>
    <lineage>
        <taxon>Eukaryota</taxon>
        <taxon>Metazoa</taxon>
        <taxon>Ecdysozoa</taxon>
        <taxon>Arthropoda</taxon>
        <taxon>Hexapoda</taxon>
        <taxon>Insecta</taxon>
        <taxon>Pterygota</taxon>
        <taxon>Neoptera</taxon>
        <taxon>Endopterygota</taxon>
        <taxon>Coleoptera</taxon>
        <taxon>Polyphaga</taxon>
        <taxon>Elateriformia</taxon>
        <taxon>Elateroidea</taxon>
        <taxon>Lampyridae</taxon>
        <taxon>Lampyrinae</taxon>
        <taxon>Pyrocoelia</taxon>
    </lineage>
</organism>
<feature type="binding site" evidence="3">
    <location>
        <position position="38"/>
    </location>
    <ligand>
        <name>a divalent metal cation</name>
        <dbReference type="ChEBI" id="CHEBI:60240"/>
    </ligand>
</feature>
<dbReference type="PANTHER" id="PTHR10907:SF47">
    <property type="entry name" value="REGUCALCIN"/>
    <property type="match status" value="1"/>
</dbReference>
<dbReference type="SUPFAM" id="SSF63829">
    <property type="entry name" value="Calcium-dependent phosphotriesterase"/>
    <property type="match status" value="1"/>
</dbReference>
<dbReference type="InterPro" id="IPR005511">
    <property type="entry name" value="SMP-30"/>
</dbReference>
<gene>
    <name evidence="6" type="ORF">RI129_002695</name>
</gene>
<evidence type="ECO:0000256" key="1">
    <source>
        <dbReference type="ARBA" id="ARBA00008853"/>
    </source>
</evidence>
<comment type="similarity">
    <text evidence="1">Belongs to the SMP-30/CGR1 family.</text>
</comment>
<dbReference type="InterPro" id="IPR011042">
    <property type="entry name" value="6-blade_b-propeller_TolB-like"/>
</dbReference>
<evidence type="ECO:0000256" key="4">
    <source>
        <dbReference type="SAM" id="SignalP"/>
    </source>
</evidence>
<evidence type="ECO:0000259" key="5">
    <source>
        <dbReference type="Pfam" id="PF08450"/>
    </source>
</evidence>
<keyword evidence="7" id="KW-1185">Reference proteome</keyword>
<evidence type="ECO:0000313" key="6">
    <source>
        <dbReference type="EMBL" id="KAK5647803.1"/>
    </source>
</evidence>
<keyword evidence="4" id="KW-0732">Signal</keyword>
<keyword evidence="3" id="KW-0862">Zinc</keyword>
<feature type="binding site" evidence="3">
    <location>
        <position position="181"/>
    </location>
    <ligand>
        <name>a divalent metal cation</name>
        <dbReference type="ChEBI" id="CHEBI:60240"/>
    </ligand>
</feature>
<dbReference type="GO" id="GO:0004341">
    <property type="term" value="F:gluconolactonase activity"/>
    <property type="evidence" value="ECO:0007669"/>
    <property type="project" value="TreeGrafter"/>
</dbReference>
<dbReference type="InterPro" id="IPR013658">
    <property type="entry name" value="SGL"/>
</dbReference>
<feature type="signal peptide" evidence="4">
    <location>
        <begin position="1"/>
        <end position="17"/>
    </location>
</feature>
<accession>A0AAN7VNK8</accession>
<evidence type="ECO:0000313" key="7">
    <source>
        <dbReference type="Proteomes" id="UP001329430"/>
    </source>
</evidence>
<proteinExistence type="inferred from homology"/>
<feature type="chain" id="PRO_5042865809" description="SMP-30/Gluconolactonase/LRE-like region domain-containing protein" evidence="4">
    <location>
        <begin position="18"/>
        <end position="336"/>
    </location>
</feature>
<feature type="active site" description="Proton donor/acceptor" evidence="2">
    <location>
        <position position="234"/>
    </location>
</feature>
<feature type="domain" description="SMP-30/Gluconolactonase/LRE-like region" evidence="5">
    <location>
        <begin position="37"/>
        <end position="293"/>
    </location>
</feature>
<dbReference type="PRINTS" id="PR01790">
    <property type="entry name" value="SMP30FAMILY"/>
</dbReference>
<keyword evidence="3" id="KW-0479">Metal-binding</keyword>
<comment type="caution">
    <text evidence="6">The sequence shown here is derived from an EMBL/GenBank/DDBJ whole genome shotgun (WGS) entry which is preliminary data.</text>
</comment>
<feature type="binding site" evidence="3">
    <location>
        <position position="234"/>
    </location>
    <ligand>
        <name>a divalent metal cation</name>
        <dbReference type="ChEBI" id="CHEBI:60240"/>
    </ligand>
</feature>
<protein>
    <recommendedName>
        <fullName evidence="5">SMP-30/Gluconolactonase/LRE-like region domain-containing protein</fullName>
    </recommendedName>
</protein>
<evidence type="ECO:0000256" key="2">
    <source>
        <dbReference type="PIRSR" id="PIRSR605511-1"/>
    </source>
</evidence>
<dbReference type="AlphaFoldDB" id="A0AAN7VNK8"/>
<name>A0AAN7VNK8_9COLE</name>
<dbReference type="Proteomes" id="UP001329430">
    <property type="component" value="Chromosome 2"/>
</dbReference>
<dbReference type="EMBL" id="JAVRBK010000002">
    <property type="protein sequence ID" value="KAK5647803.1"/>
    <property type="molecule type" value="Genomic_DNA"/>
</dbReference>
<feature type="binding site" evidence="3">
    <location>
        <position position="147"/>
    </location>
    <ligand>
        <name>substrate</name>
    </ligand>
</feature>
<dbReference type="Pfam" id="PF08450">
    <property type="entry name" value="SGL"/>
    <property type="match status" value="1"/>
</dbReference>